<keyword evidence="3" id="KW-1185">Reference proteome</keyword>
<proteinExistence type="predicted"/>
<feature type="domain" description="Hox9 N-terminal activation" evidence="1">
    <location>
        <begin position="1"/>
        <end position="32"/>
    </location>
</feature>
<organism evidence="2 3">
    <name type="scientific">Spermophilus dauricus</name>
    <name type="common">Daurian ground squirrel</name>
    <dbReference type="NCBI Taxonomy" id="99837"/>
    <lineage>
        <taxon>Eukaryota</taxon>
        <taxon>Metazoa</taxon>
        <taxon>Chordata</taxon>
        <taxon>Craniata</taxon>
        <taxon>Vertebrata</taxon>
        <taxon>Euteleostomi</taxon>
        <taxon>Mammalia</taxon>
        <taxon>Eutheria</taxon>
        <taxon>Euarchontoglires</taxon>
        <taxon>Glires</taxon>
        <taxon>Rodentia</taxon>
        <taxon>Sciuromorpha</taxon>
        <taxon>Sciuridae</taxon>
        <taxon>Xerinae</taxon>
        <taxon>Marmotini</taxon>
        <taxon>Spermophilus</taxon>
    </lineage>
</organism>
<dbReference type="InterPro" id="IPR006711">
    <property type="entry name" value="Hox9_activation_N"/>
</dbReference>
<name>A0A8C9UUI9_SPEDA</name>
<sequence>MSATGPISNYYVDSLISHDNEDLLASRFPATGCCPASFLHLPPPASTPLWGSCAQLNPGGPGTLPGVGVAEVLGWKGAPLTLACVWPSRQPRGQLDPRPFHEEEALPLHQVPDAGTGEGVSLQYVFNQGPSVRGGPGSQSH</sequence>
<reference evidence="2" key="1">
    <citation type="submission" date="2025-08" db="UniProtKB">
        <authorList>
            <consortium name="Ensembl"/>
        </authorList>
    </citation>
    <scope>IDENTIFICATION</scope>
</reference>
<evidence type="ECO:0000313" key="2">
    <source>
        <dbReference type="Ensembl" id="ENSSDAP00000021794.1"/>
    </source>
</evidence>
<protein>
    <recommendedName>
        <fullName evidence="1">Hox9 N-terminal activation domain-containing protein</fullName>
    </recommendedName>
</protein>
<dbReference type="GO" id="GO:0006351">
    <property type="term" value="P:DNA-templated transcription"/>
    <property type="evidence" value="ECO:0007669"/>
    <property type="project" value="InterPro"/>
</dbReference>
<dbReference type="GO" id="GO:0005634">
    <property type="term" value="C:nucleus"/>
    <property type="evidence" value="ECO:0007669"/>
    <property type="project" value="InterPro"/>
</dbReference>
<accession>A0A8C9UUI9</accession>
<dbReference type="AlphaFoldDB" id="A0A8C9UUI9"/>
<dbReference type="Ensembl" id="ENSSDAT00000024892.1">
    <property type="protein sequence ID" value="ENSSDAP00000021794.1"/>
    <property type="gene ID" value="ENSSDAG00000019819.1"/>
</dbReference>
<evidence type="ECO:0000313" key="3">
    <source>
        <dbReference type="Proteomes" id="UP000694422"/>
    </source>
</evidence>
<evidence type="ECO:0000259" key="1">
    <source>
        <dbReference type="Pfam" id="PF04617"/>
    </source>
</evidence>
<dbReference type="Proteomes" id="UP000694422">
    <property type="component" value="Unplaced"/>
</dbReference>
<dbReference type="Pfam" id="PF04617">
    <property type="entry name" value="Hox9_act"/>
    <property type="match status" value="1"/>
</dbReference>
<reference evidence="2" key="2">
    <citation type="submission" date="2025-09" db="UniProtKB">
        <authorList>
            <consortium name="Ensembl"/>
        </authorList>
    </citation>
    <scope>IDENTIFICATION</scope>
</reference>